<dbReference type="Pfam" id="PF00623">
    <property type="entry name" value="RNA_pol_Rpb1_2"/>
    <property type="match status" value="1"/>
</dbReference>
<dbReference type="InterPro" id="IPR000722">
    <property type="entry name" value="RNA_pol_asu"/>
</dbReference>
<dbReference type="SUPFAM" id="SSF64484">
    <property type="entry name" value="beta and beta-prime subunits of DNA dependent RNA-polymerase"/>
    <property type="match status" value="1"/>
</dbReference>
<dbReference type="Gene3D" id="4.10.860.120">
    <property type="entry name" value="RNA polymerase II, clamp domain"/>
    <property type="match status" value="1"/>
</dbReference>
<dbReference type="Pfam" id="PF04997">
    <property type="entry name" value="RNA_pol_Rpb1_1"/>
    <property type="match status" value="1"/>
</dbReference>
<dbReference type="GO" id="GO:0006351">
    <property type="term" value="P:DNA-templated transcription"/>
    <property type="evidence" value="ECO:0007669"/>
    <property type="project" value="InterPro"/>
</dbReference>
<evidence type="ECO:0000256" key="2">
    <source>
        <dbReference type="ARBA" id="ARBA00022478"/>
    </source>
</evidence>
<sequence>MAQRSKGIMQKKNATKIIGIQFSILSPDEIRKGSVAEITSRDTYINNKPVINGLFDPRMGVLDPGFICPTDGLDYMQTPGYFGHIELARPVFYIQYLNTIIKLTRCVCLKCSKLLISKEKYKHMLKLPSDKRWKMVFEYASKVRRCGEDTDDGCGCKLPSKIKKEGLATLIAEWDNIDGLTADNSDKLTMNLTPEILIKCFRRISDEDVNFMGFSPIWSRPDWMICQVMGVPPPAVRPSVKHDSQQRSEDDISHIIVNIIKANKTLQEKIQANANANVINDWTTVLQYYVATLVDNKIPGVASVAQRSGRPLKSIKERLNGKHARVRGNLMGKRVDFSARSVITPDPNISARQLGVPKKIALNITRPTLVNERNMKFLEKLVQNGPDIHPGAKILEKKNGDTISLRYVDRASIRLELGDIVHRHMMDGDPILFNRQPTLHRMSMMCHIAKIMPVGDTFRMNVSCTKPYNADFDKLCRKQEA</sequence>
<dbReference type="PANTHER" id="PTHR19376:SF37">
    <property type="entry name" value="DNA-DIRECTED RNA POLYMERASE II SUBUNIT RPB1"/>
    <property type="match status" value="1"/>
</dbReference>
<dbReference type="Gene3D" id="2.40.40.20">
    <property type="match status" value="1"/>
</dbReference>
<dbReference type="SMART" id="SM00663">
    <property type="entry name" value="RPOLA_N"/>
    <property type="match status" value="1"/>
</dbReference>
<proteinExistence type="predicted"/>
<dbReference type="InterPro" id="IPR006592">
    <property type="entry name" value="RNA_pol_N"/>
</dbReference>
<reference evidence="7" key="1">
    <citation type="journal article" date="2020" name="Nature">
        <title>Giant virus diversity and host interactions through global metagenomics.</title>
        <authorList>
            <person name="Schulz F."/>
            <person name="Roux S."/>
            <person name="Paez-Espino D."/>
            <person name="Jungbluth S."/>
            <person name="Walsh D.A."/>
            <person name="Denef V.J."/>
            <person name="McMahon K.D."/>
            <person name="Konstantinidis K.T."/>
            <person name="Eloe-Fadrosh E.A."/>
            <person name="Kyrpides N.C."/>
            <person name="Woyke T."/>
        </authorList>
    </citation>
    <scope>NUCLEOTIDE SEQUENCE</scope>
    <source>
        <strain evidence="7">GVMAG-M-3300023184-101</strain>
    </source>
</reference>
<name>A0A6C0HFR6_9ZZZZ</name>
<accession>A0A6C0HFR6</accession>
<keyword evidence="5" id="KW-0804">Transcription</keyword>
<dbReference type="InterPro" id="IPR007080">
    <property type="entry name" value="RNA_pol_Rpb1_1"/>
</dbReference>
<dbReference type="InterPro" id="IPR044893">
    <property type="entry name" value="RNA_pol_Rpb1_clamp_domain"/>
</dbReference>
<dbReference type="GO" id="GO:0003677">
    <property type="term" value="F:DNA binding"/>
    <property type="evidence" value="ECO:0007669"/>
    <property type="project" value="InterPro"/>
</dbReference>
<keyword evidence="2" id="KW-0240">DNA-directed RNA polymerase</keyword>
<organism evidence="7">
    <name type="scientific">viral metagenome</name>
    <dbReference type="NCBI Taxonomy" id="1070528"/>
    <lineage>
        <taxon>unclassified sequences</taxon>
        <taxon>metagenomes</taxon>
        <taxon>organismal metagenomes</taxon>
    </lineage>
</organism>
<feature type="domain" description="RNA polymerase N-terminal" evidence="6">
    <location>
        <begin position="222"/>
        <end position="476"/>
    </location>
</feature>
<keyword evidence="4" id="KW-0548">Nucleotidyltransferase</keyword>
<dbReference type="EC" id="2.7.7.6" evidence="1"/>
<evidence type="ECO:0000256" key="1">
    <source>
        <dbReference type="ARBA" id="ARBA00012418"/>
    </source>
</evidence>
<evidence type="ECO:0000259" key="6">
    <source>
        <dbReference type="SMART" id="SM00663"/>
    </source>
</evidence>
<dbReference type="PANTHER" id="PTHR19376">
    <property type="entry name" value="DNA-DIRECTED RNA POLYMERASE"/>
    <property type="match status" value="1"/>
</dbReference>
<dbReference type="AlphaFoldDB" id="A0A6C0HFR6"/>
<evidence type="ECO:0000313" key="7">
    <source>
        <dbReference type="EMBL" id="QHT79442.1"/>
    </source>
</evidence>
<dbReference type="InterPro" id="IPR045867">
    <property type="entry name" value="DNA-dir_RpoC_beta_prime"/>
</dbReference>
<dbReference type="Gene3D" id="3.30.1490.180">
    <property type="entry name" value="RNA polymerase ii"/>
    <property type="match status" value="1"/>
</dbReference>
<dbReference type="GO" id="GO:0005665">
    <property type="term" value="C:RNA polymerase II, core complex"/>
    <property type="evidence" value="ECO:0007669"/>
    <property type="project" value="TreeGrafter"/>
</dbReference>
<evidence type="ECO:0000256" key="5">
    <source>
        <dbReference type="ARBA" id="ARBA00023163"/>
    </source>
</evidence>
<evidence type="ECO:0000256" key="4">
    <source>
        <dbReference type="ARBA" id="ARBA00022695"/>
    </source>
</evidence>
<evidence type="ECO:0000256" key="3">
    <source>
        <dbReference type="ARBA" id="ARBA00022679"/>
    </source>
</evidence>
<protein>
    <recommendedName>
        <fullName evidence="1">DNA-directed RNA polymerase</fullName>
        <ecNumber evidence="1">2.7.7.6</ecNumber>
    </recommendedName>
</protein>
<dbReference type="GO" id="GO:0003899">
    <property type="term" value="F:DNA-directed RNA polymerase activity"/>
    <property type="evidence" value="ECO:0007669"/>
    <property type="project" value="UniProtKB-EC"/>
</dbReference>
<keyword evidence="3" id="KW-0808">Transferase</keyword>
<dbReference type="EMBL" id="MN739949">
    <property type="protein sequence ID" value="QHT79442.1"/>
    <property type="molecule type" value="Genomic_DNA"/>
</dbReference>